<feature type="compositionally biased region" description="Basic residues" evidence="6">
    <location>
        <begin position="1123"/>
        <end position="1133"/>
    </location>
</feature>
<keyword evidence="2 5" id="KW-0547">Nucleotide-binding</keyword>
<dbReference type="EMBL" id="CAXLJL010000124">
    <property type="protein sequence ID" value="CAL5132479.1"/>
    <property type="molecule type" value="Genomic_DNA"/>
</dbReference>
<dbReference type="GO" id="GO:0005524">
    <property type="term" value="F:ATP binding"/>
    <property type="evidence" value="ECO:0007669"/>
    <property type="project" value="UniProtKB-UniRule"/>
</dbReference>
<dbReference type="PRINTS" id="PR00380">
    <property type="entry name" value="KINESINHEAVY"/>
</dbReference>
<keyword evidence="4" id="KW-0963">Cytoplasm</keyword>
<accession>A0AAV2T8X3</accession>
<protein>
    <recommendedName>
        <fullName evidence="7">Kinesin motor domain-containing protein</fullName>
    </recommendedName>
</protein>
<dbReference type="GO" id="GO:0003777">
    <property type="term" value="F:microtubule motor activity"/>
    <property type="evidence" value="ECO:0007669"/>
    <property type="project" value="InterPro"/>
</dbReference>
<feature type="region of interest" description="Disordered" evidence="6">
    <location>
        <begin position="1082"/>
        <end position="1162"/>
    </location>
</feature>
<dbReference type="InterPro" id="IPR027417">
    <property type="entry name" value="P-loop_NTPase"/>
</dbReference>
<evidence type="ECO:0000256" key="3">
    <source>
        <dbReference type="ARBA" id="ARBA00022840"/>
    </source>
</evidence>
<dbReference type="InterPro" id="IPR001752">
    <property type="entry name" value="Kinesin_motor_dom"/>
</dbReference>
<dbReference type="Pfam" id="PF16796">
    <property type="entry name" value="Microtub_bd"/>
    <property type="match status" value="1"/>
</dbReference>
<feature type="compositionally biased region" description="Polar residues" evidence="6">
    <location>
        <begin position="1141"/>
        <end position="1150"/>
    </location>
</feature>
<evidence type="ECO:0000256" key="1">
    <source>
        <dbReference type="ARBA" id="ARBA00004245"/>
    </source>
</evidence>
<evidence type="ECO:0000259" key="7">
    <source>
        <dbReference type="PROSITE" id="PS50067"/>
    </source>
</evidence>
<dbReference type="InterPro" id="IPR027640">
    <property type="entry name" value="Kinesin-like_fam"/>
</dbReference>
<feature type="binding site" evidence="5">
    <location>
        <begin position="779"/>
        <end position="786"/>
    </location>
    <ligand>
        <name>ATP</name>
        <dbReference type="ChEBI" id="CHEBI:30616"/>
    </ligand>
</feature>
<feature type="compositionally biased region" description="Polar residues" evidence="6">
    <location>
        <begin position="162"/>
        <end position="184"/>
    </location>
</feature>
<dbReference type="GO" id="GO:0007018">
    <property type="term" value="P:microtubule-based movement"/>
    <property type="evidence" value="ECO:0007669"/>
    <property type="project" value="InterPro"/>
</dbReference>
<feature type="compositionally biased region" description="Polar residues" evidence="6">
    <location>
        <begin position="1102"/>
        <end position="1116"/>
    </location>
</feature>
<organism evidence="8 9">
    <name type="scientific">Calicophoron daubneyi</name>
    <name type="common">Rumen fluke</name>
    <name type="synonym">Paramphistomum daubneyi</name>
    <dbReference type="NCBI Taxonomy" id="300641"/>
    <lineage>
        <taxon>Eukaryota</taxon>
        <taxon>Metazoa</taxon>
        <taxon>Spiralia</taxon>
        <taxon>Lophotrochozoa</taxon>
        <taxon>Platyhelminthes</taxon>
        <taxon>Trematoda</taxon>
        <taxon>Digenea</taxon>
        <taxon>Plagiorchiida</taxon>
        <taxon>Pronocephalata</taxon>
        <taxon>Paramphistomoidea</taxon>
        <taxon>Paramphistomidae</taxon>
        <taxon>Calicophoron</taxon>
    </lineage>
</organism>
<comment type="similarity">
    <text evidence="5">Belongs to the TRAFAC class myosin-kinesin ATPase superfamily. Kinesin family.</text>
</comment>
<dbReference type="InterPro" id="IPR036961">
    <property type="entry name" value="Kinesin_motor_dom_sf"/>
</dbReference>
<evidence type="ECO:0000256" key="5">
    <source>
        <dbReference type="PROSITE-ProRule" id="PRU00283"/>
    </source>
</evidence>
<dbReference type="PANTHER" id="PTHR47972">
    <property type="entry name" value="KINESIN-LIKE PROTEIN KLP-3"/>
    <property type="match status" value="1"/>
</dbReference>
<feature type="compositionally biased region" description="Low complexity" evidence="6">
    <location>
        <begin position="134"/>
        <end position="148"/>
    </location>
</feature>
<evidence type="ECO:0000256" key="4">
    <source>
        <dbReference type="ARBA" id="ARBA00023212"/>
    </source>
</evidence>
<dbReference type="Proteomes" id="UP001497525">
    <property type="component" value="Unassembled WGS sequence"/>
</dbReference>
<keyword evidence="3 5" id="KW-0067">ATP-binding</keyword>
<dbReference type="GO" id="GO:0015630">
    <property type="term" value="C:microtubule cytoskeleton"/>
    <property type="evidence" value="ECO:0007669"/>
    <property type="project" value="TreeGrafter"/>
</dbReference>
<feature type="region of interest" description="Disordered" evidence="6">
    <location>
        <begin position="133"/>
        <end position="184"/>
    </location>
</feature>
<comment type="caution">
    <text evidence="8">The sequence shown here is derived from an EMBL/GenBank/DDBJ whole genome shotgun (WGS) entry which is preliminary data.</text>
</comment>
<dbReference type="PANTHER" id="PTHR47972:SF28">
    <property type="entry name" value="KINESIN-LIKE PROTEIN KLP-3"/>
    <property type="match status" value="1"/>
</dbReference>
<keyword evidence="5" id="KW-0505">Motor protein</keyword>
<sequence length="1162" mass="131588">MSQFSKNPPNSGIWRGEGTVGYVSPYNTHEQIGKEDLRFPSETTQLWVNEYLEQMSDNPIYYGKNLPPSPNSTGRERSRRNAYTLGDQCCHQGNEHKGKSNTESRMFVSNNALYHRGDNADVELLSGPVTELCTSDSQTESSSTNSKTDSSEDSQMRGNYRRQATSDSTRTSYSSITLSHGHVNTQSKDYQEICSRQPEKYEHPNVQNKCDAKLSSRRSISYRTVGNDCSTSEVRRSRTQLFDQCSDQGSKRSVEHYPYGWPTPIPIKSTGNAQLMNSTLDTMSVFKYRIHYPDLTKWTRYFMSHYRTWRTSGIVPSIDDPEPVSKSAIGFIQEALKKRIQKLKETFVDENGKIGLKEPPVKTLDSVNGDSQKNQLWKRRYYTLLNAVDFVYKDYQLLHYVSKEGLFEFVSNPPATPKMPQPNIRDMSKPTWPSSRLQNDVQTLTSIGADPAGHLSTRITQLLIHMADQRYNGYSSIEQWPCSFRMSVAFLSDVIAQSRILRNDLDRRLAVHDRLIYVLGQAREQRAKLKLHMLKQRDLISALSANLEAARQRLLTISPVQDLPSSINDGLANTIASPFVDFETAESDKTDFIHRLRNICYGEPNLVLSGVDGDIIEYKQKIADIQYRISGLDRALKEEESRRRRLHNSIQELTGNIRVYCRLRPDSSRCLNEHGDPQKPYLRVSSDDRLLFCPDTLRERLEEQGRSTMFAYNNSIRTAINAGSVTSTSGCGTAFASPRCFIFDRVFGPTSTQDDIYQEVDDLIISCVDGYNVCIMAYGQTGSGKTYTMMGTPEEPGVNRRAVRSLYKHCEKRKQWKFSIYVSMIEIYQEDVFDLLEDSEKLNADLPHADTLRCTQKPTAASNGCRRLYRSESRRWKQTIPWNAWSIHTSAAFGSFPTRTVRRRGSVRILSDHLDGVVLQNLHEKPVNNEQDMLNYIALAEKQRHTGSTRLNICSSRSHMIIILRVIGENELQRTTSRGTLTLADLAGSENVTKSGSKGERFMEAACINKSLSALGRVFDALRRQQKPTYRETKLTYLLRPSLGGESKCLLVVTLRSEPEHAEETWRAVHFGQGALQVIPGGGGISNQGNEIIQPDGGYGTKPSSSAHSYSPNRTASPPVVSRKIHGRRKTKNSQKDHVTDSSFLPTSVYSMGPPITRRGWR</sequence>
<dbReference type="PROSITE" id="PS50067">
    <property type="entry name" value="KINESIN_MOTOR_2"/>
    <property type="match status" value="1"/>
</dbReference>
<dbReference type="SUPFAM" id="SSF52540">
    <property type="entry name" value="P-loop containing nucleoside triphosphate hydrolases"/>
    <property type="match status" value="1"/>
</dbReference>
<dbReference type="AlphaFoldDB" id="A0AAV2T8X3"/>
<dbReference type="GO" id="GO:0008017">
    <property type="term" value="F:microtubule binding"/>
    <property type="evidence" value="ECO:0007669"/>
    <property type="project" value="InterPro"/>
</dbReference>
<evidence type="ECO:0000256" key="2">
    <source>
        <dbReference type="ARBA" id="ARBA00022741"/>
    </source>
</evidence>
<feature type="domain" description="Kinesin motor" evidence="7">
    <location>
        <begin position="656"/>
        <end position="1078"/>
    </location>
</feature>
<dbReference type="Gene3D" id="3.40.850.10">
    <property type="entry name" value="Kinesin motor domain"/>
    <property type="match status" value="1"/>
</dbReference>
<evidence type="ECO:0000256" key="6">
    <source>
        <dbReference type="SAM" id="MobiDB-lite"/>
    </source>
</evidence>
<dbReference type="InterPro" id="IPR031852">
    <property type="entry name" value="Vik1/Cik1_MT-bd"/>
</dbReference>
<reference evidence="8" key="1">
    <citation type="submission" date="2024-06" db="EMBL/GenBank/DDBJ databases">
        <authorList>
            <person name="Liu X."/>
            <person name="Lenzi L."/>
            <person name="Haldenby T S."/>
            <person name="Uol C."/>
        </authorList>
    </citation>
    <scope>NUCLEOTIDE SEQUENCE</scope>
</reference>
<proteinExistence type="inferred from homology"/>
<dbReference type="Pfam" id="PF00225">
    <property type="entry name" value="Kinesin"/>
    <property type="match status" value="1"/>
</dbReference>
<gene>
    <name evidence="8" type="ORF">CDAUBV1_LOCUS5303</name>
</gene>
<dbReference type="SMART" id="SM00129">
    <property type="entry name" value="KISc"/>
    <property type="match status" value="1"/>
</dbReference>
<keyword evidence="4" id="KW-0206">Cytoskeleton</keyword>
<name>A0AAV2T8X3_CALDB</name>
<evidence type="ECO:0000313" key="8">
    <source>
        <dbReference type="EMBL" id="CAL5132479.1"/>
    </source>
</evidence>
<evidence type="ECO:0000313" key="9">
    <source>
        <dbReference type="Proteomes" id="UP001497525"/>
    </source>
</evidence>
<comment type="subcellular location">
    <subcellularLocation>
        <location evidence="1">Cytoplasm</location>
        <location evidence="1">Cytoskeleton</location>
    </subcellularLocation>
</comment>